<keyword evidence="5" id="KW-0547">Nucleotide-binding</keyword>
<dbReference type="Gene3D" id="3.40.50.300">
    <property type="entry name" value="P-loop containing nucleotide triphosphate hydrolases"/>
    <property type="match status" value="2"/>
</dbReference>
<gene>
    <name evidence="9" type="ORF">QWJ08_19365</name>
</gene>
<comment type="caution">
    <text evidence="9">The sequence shown here is derived from an EMBL/GenBank/DDBJ whole genome shotgun (WGS) entry which is preliminary data.</text>
</comment>
<dbReference type="PROSITE" id="PS00211">
    <property type="entry name" value="ABC_TRANSPORTER_1"/>
    <property type="match status" value="1"/>
</dbReference>
<dbReference type="InterPro" id="IPR003593">
    <property type="entry name" value="AAA+_ATPase"/>
</dbReference>
<evidence type="ECO:0000256" key="5">
    <source>
        <dbReference type="ARBA" id="ARBA00022741"/>
    </source>
</evidence>
<feature type="domain" description="ABC transporter" evidence="8">
    <location>
        <begin position="6"/>
        <end position="244"/>
    </location>
</feature>
<evidence type="ECO:0000256" key="3">
    <source>
        <dbReference type="ARBA" id="ARBA00022448"/>
    </source>
</evidence>
<dbReference type="InterPro" id="IPR050388">
    <property type="entry name" value="ABC_Ni/Peptide_Import"/>
</dbReference>
<evidence type="ECO:0000256" key="7">
    <source>
        <dbReference type="ARBA" id="ARBA00023136"/>
    </source>
</evidence>
<proteinExistence type="inferred from homology"/>
<dbReference type="GO" id="GO:0005524">
    <property type="term" value="F:ATP binding"/>
    <property type="evidence" value="ECO:0007669"/>
    <property type="project" value="UniProtKB-KW"/>
</dbReference>
<evidence type="ECO:0000313" key="10">
    <source>
        <dbReference type="Proteomes" id="UP001169719"/>
    </source>
</evidence>
<feature type="domain" description="ABC transporter" evidence="8">
    <location>
        <begin position="275"/>
        <end position="493"/>
    </location>
</feature>
<sequence>MSNFVVEIQSLSIWSESALIVDDLSVSLALGKPVTILGETGSGKSILAQAIMGVIPKGLESKGSVRVYGKDVNDQAYIESLWGKKVAMLPQEPWLSLDPIMPVEKQIGLVETLVSNHEKEHAKTRVERQLTKLGIHRDGDKVPAQLSGGMAQRAAYLCATAAGGEILIADEPTKGLDRDRAQQVTQLLKQHGDNKALLTITHDINVAKAIGGEVIVMRHGVIVERGESNEILSQPQSEYAQQLLDAHQAHYHVKSKHLEHSHLEQSEKKPTKALIKATNLSKRRGGKQLFSDLGFTISSGEIVGISGDSGAGKSTLADILLGLTRADSGQVWRDSSLVKGKALKLYQDPPAAFPSSLTLGKNLLDLCRLHGLDQSRVPSLLTQLKLSEALLERKPAQVSGGELQRFAMLRALMMQPKLIVADEPTSRLDPLVGYNTMNLFLEQVSQLGCATVLISHDISMLHQVCTRVVHIGELANDDCVFNSIEGTQASSAVS</sequence>
<dbReference type="InterPro" id="IPR027417">
    <property type="entry name" value="P-loop_NTPase"/>
</dbReference>
<dbReference type="PANTHER" id="PTHR43297">
    <property type="entry name" value="OLIGOPEPTIDE TRANSPORT ATP-BINDING PROTEIN APPD"/>
    <property type="match status" value="1"/>
</dbReference>
<evidence type="ECO:0000256" key="2">
    <source>
        <dbReference type="ARBA" id="ARBA00005417"/>
    </source>
</evidence>
<name>A0ABT7Y621_9VIBR</name>
<dbReference type="Pfam" id="PF00005">
    <property type="entry name" value="ABC_tran"/>
    <property type="match status" value="2"/>
</dbReference>
<evidence type="ECO:0000256" key="1">
    <source>
        <dbReference type="ARBA" id="ARBA00004417"/>
    </source>
</evidence>
<dbReference type="EMBL" id="JAUEOZ010000002">
    <property type="protein sequence ID" value="MDN2483508.1"/>
    <property type="molecule type" value="Genomic_DNA"/>
</dbReference>
<dbReference type="RefSeq" id="WP_289963580.1">
    <property type="nucleotide sequence ID" value="NZ_JAUEOZ010000002.1"/>
</dbReference>
<dbReference type="InterPro" id="IPR017871">
    <property type="entry name" value="ABC_transporter-like_CS"/>
</dbReference>
<keyword evidence="10" id="KW-1185">Reference proteome</keyword>
<dbReference type="PROSITE" id="PS50893">
    <property type="entry name" value="ABC_TRANSPORTER_2"/>
    <property type="match status" value="2"/>
</dbReference>
<dbReference type="SMART" id="SM00382">
    <property type="entry name" value="AAA"/>
    <property type="match status" value="2"/>
</dbReference>
<keyword evidence="7" id="KW-0472">Membrane</keyword>
<accession>A0ABT7Y621</accession>
<keyword evidence="6 9" id="KW-0067">ATP-binding</keyword>
<evidence type="ECO:0000256" key="4">
    <source>
        <dbReference type="ARBA" id="ARBA00022475"/>
    </source>
</evidence>
<evidence type="ECO:0000256" key="6">
    <source>
        <dbReference type="ARBA" id="ARBA00022840"/>
    </source>
</evidence>
<dbReference type="SUPFAM" id="SSF52540">
    <property type="entry name" value="P-loop containing nucleoside triphosphate hydrolases"/>
    <property type="match status" value="2"/>
</dbReference>
<dbReference type="PANTHER" id="PTHR43297:SF7">
    <property type="entry name" value="D,D-DIPEPTIDE TRANSPORT ATP-BINDING PROTEIN DDPD-RELATED"/>
    <property type="match status" value="1"/>
</dbReference>
<keyword evidence="3" id="KW-0813">Transport</keyword>
<comment type="subcellular location">
    <subcellularLocation>
        <location evidence="1">Cell inner membrane</location>
        <topology evidence="1">Peripheral membrane protein</topology>
    </subcellularLocation>
</comment>
<dbReference type="InterPro" id="IPR003439">
    <property type="entry name" value="ABC_transporter-like_ATP-bd"/>
</dbReference>
<reference evidence="9" key="1">
    <citation type="submission" date="2024-05" db="EMBL/GenBank/DDBJ databases">
        <title>Genome Sequences of Four Agar- Degrading Marine Bacteria.</title>
        <authorList>
            <person name="Phillips E.K."/>
            <person name="Shaffer J.C."/>
            <person name="Henson M.W."/>
            <person name="Temperton B."/>
            <person name="Thrash C.J."/>
            <person name="Martin M.O."/>
        </authorList>
    </citation>
    <scope>NUCLEOTIDE SEQUENCE</scope>
    <source>
        <strain evidence="9">EKP203</strain>
    </source>
</reference>
<comment type="similarity">
    <text evidence="2">Belongs to the ABC transporter superfamily.</text>
</comment>
<evidence type="ECO:0000313" key="9">
    <source>
        <dbReference type="EMBL" id="MDN2483508.1"/>
    </source>
</evidence>
<organism evidence="9 10">
    <name type="scientific">Vibrio agarivorans</name>
    <dbReference type="NCBI Taxonomy" id="153622"/>
    <lineage>
        <taxon>Bacteria</taxon>
        <taxon>Pseudomonadati</taxon>
        <taxon>Pseudomonadota</taxon>
        <taxon>Gammaproteobacteria</taxon>
        <taxon>Vibrionales</taxon>
        <taxon>Vibrionaceae</taxon>
        <taxon>Vibrio</taxon>
    </lineage>
</organism>
<protein>
    <submittedName>
        <fullName evidence="9">ATP-binding cassette domain-containing protein</fullName>
    </submittedName>
</protein>
<keyword evidence="4" id="KW-1003">Cell membrane</keyword>
<dbReference type="Proteomes" id="UP001169719">
    <property type="component" value="Unassembled WGS sequence"/>
</dbReference>
<evidence type="ECO:0000259" key="8">
    <source>
        <dbReference type="PROSITE" id="PS50893"/>
    </source>
</evidence>